<feature type="compositionally biased region" description="Pro residues" evidence="1">
    <location>
        <begin position="659"/>
        <end position="675"/>
    </location>
</feature>
<feature type="compositionally biased region" description="Polar residues" evidence="1">
    <location>
        <begin position="701"/>
        <end position="713"/>
    </location>
</feature>
<feature type="compositionally biased region" description="Polar residues" evidence="1">
    <location>
        <begin position="728"/>
        <end position="748"/>
    </location>
</feature>
<name>A0A2U3EJ98_PURLI</name>
<evidence type="ECO:0000313" key="3">
    <source>
        <dbReference type="Proteomes" id="UP000245956"/>
    </source>
</evidence>
<proteinExistence type="predicted"/>
<dbReference type="AlphaFoldDB" id="A0A2U3EJ98"/>
<dbReference type="Proteomes" id="UP000245956">
    <property type="component" value="Unassembled WGS sequence"/>
</dbReference>
<evidence type="ECO:0000313" key="2">
    <source>
        <dbReference type="EMBL" id="PWI74579.1"/>
    </source>
</evidence>
<feature type="region of interest" description="Disordered" evidence="1">
    <location>
        <begin position="659"/>
        <end position="771"/>
    </location>
</feature>
<comment type="caution">
    <text evidence="2">The sequence shown here is derived from an EMBL/GenBank/DDBJ whole genome shotgun (WGS) entry which is preliminary data.</text>
</comment>
<sequence>MTTRGIVVGRLVKVLALEECIQRVKWYCRQRWQGKEDVRLAGIWAASTSPRLRPGCRRNDERITGAGWGETGSVRAPRARLWLSDAREQPTPSWAAGGLDLRLCNRCRALAYHTRAPCLSLPVGTGIRERATGDRDGTRSDKSAKRALSFWNTSERGERAPKTFLLFDDELNALPNADKRPCSNGKLGGKVDRAQGFVGDLVARHHWSSATTRKSTSCLKGATGGKKRACKSTPDPRASAPLRRVSFVARQAPAGTSNPPARLPAKPACAHPPGLGSRSPLVPWRPPLPPWCPWTPPARRPWLVRSHPSIVPSPFWRQSIASDPHPSAASFVCLAHSRRMAWAPSFRVSVAPSPICPVAAQRWPAWAAAWPDRHEYSHSTERARVRGRSPLHFPVHCAVSRTWLKYGASVPARREVLCSENRSGVIRGRHELLEYAPPRLVFEREELAWTSVLVQSTSHKVRYLTVRHSTRNTLSVLVRVLASLIRPSPPPVRRGKNRQERQEQEQHLLQPFEAIRSHLQAKRPSGQAVQSTRTRTIHLASIIPTIPASPRQASPCLALPYLFFTCLARLPRARTASCNQARNFTPSPYLRYWPLRLSIAASEVLVHRTCIANPGNEEPGVLRTYVHPQRTWSPPTYETHYVDVLVRVLLDLGRTLIHNPPPVRAGPPLPNPTLPPFLKYHPLPSRPRPRRRPFLLPSSSCHGQGESSPTYDFSTPFRHADSSHRPRSNPSTLDQLVVYSAQSRQRQPPTAPQQHHLHHNARRPPPPPTTVRSLLERCAAVIRHPPSPSRHPCARAALQPVSGVLQVPARVLVRSPRYILDLRRALALCAVAASNCRSLPSITDLRAPRAHHRR</sequence>
<evidence type="ECO:0000256" key="1">
    <source>
        <dbReference type="SAM" id="MobiDB-lite"/>
    </source>
</evidence>
<protein>
    <submittedName>
        <fullName evidence="2">Uncharacterized protein</fullName>
    </submittedName>
</protein>
<dbReference type="EMBL" id="LCWV01000003">
    <property type="protein sequence ID" value="PWI74579.1"/>
    <property type="molecule type" value="Genomic_DNA"/>
</dbReference>
<gene>
    <name evidence="2" type="ORF">PCL_07893</name>
</gene>
<feature type="region of interest" description="Disordered" evidence="1">
    <location>
        <begin position="216"/>
        <end position="238"/>
    </location>
</feature>
<organism evidence="2 3">
    <name type="scientific">Purpureocillium lilacinum</name>
    <name type="common">Paecilomyces lilacinus</name>
    <dbReference type="NCBI Taxonomy" id="33203"/>
    <lineage>
        <taxon>Eukaryota</taxon>
        <taxon>Fungi</taxon>
        <taxon>Dikarya</taxon>
        <taxon>Ascomycota</taxon>
        <taxon>Pezizomycotina</taxon>
        <taxon>Sordariomycetes</taxon>
        <taxon>Hypocreomycetidae</taxon>
        <taxon>Hypocreales</taxon>
        <taxon>Ophiocordycipitaceae</taxon>
        <taxon>Purpureocillium</taxon>
    </lineage>
</organism>
<reference evidence="2 3" key="1">
    <citation type="journal article" date="2016" name="Front. Microbiol.">
        <title>Genome and transcriptome sequences reveal the specific parasitism of the nematophagous Purpureocillium lilacinum 36-1.</title>
        <authorList>
            <person name="Xie J."/>
            <person name="Li S."/>
            <person name="Mo C."/>
            <person name="Xiao X."/>
            <person name="Peng D."/>
            <person name="Wang G."/>
            <person name="Xiao Y."/>
        </authorList>
    </citation>
    <scope>NUCLEOTIDE SEQUENCE [LARGE SCALE GENOMIC DNA]</scope>
    <source>
        <strain evidence="2 3">36-1</strain>
    </source>
</reference>
<accession>A0A2U3EJ98</accession>